<dbReference type="Proteomes" id="UP001501288">
    <property type="component" value="Unassembled WGS sequence"/>
</dbReference>
<name>A0ABN2BYJ2_9MICO</name>
<comment type="caution">
    <text evidence="1">The sequence shown here is derived from an EMBL/GenBank/DDBJ whole genome shotgun (WGS) entry which is preliminary data.</text>
</comment>
<protein>
    <submittedName>
        <fullName evidence="1">Uncharacterized protein</fullName>
    </submittedName>
</protein>
<dbReference type="RefSeq" id="WP_147362630.1">
    <property type="nucleotide sequence ID" value="NZ_BAAANV010000052.1"/>
</dbReference>
<evidence type="ECO:0000313" key="2">
    <source>
        <dbReference type="Proteomes" id="UP001501288"/>
    </source>
</evidence>
<sequence>MPAALVCLYDQGAKELGIEINVWDRQSIAQVGARLEEVASWVFGEGRAGIVRSAKVGTTAALQDIDRQLVYLDEDVASAVAQFPRVDGITMLQLEGRDDGGITDASDVQITWEFLEGARRLLKALVDVGAYETSIFNARYVDSVADLAVPLDWVYCSASRRDQPA</sequence>
<reference evidence="1 2" key="1">
    <citation type="journal article" date="2019" name="Int. J. Syst. Evol. Microbiol.">
        <title>The Global Catalogue of Microorganisms (GCM) 10K type strain sequencing project: providing services to taxonomists for standard genome sequencing and annotation.</title>
        <authorList>
            <consortium name="The Broad Institute Genomics Platform"/>
            <consortium name="The Broad Institute Genome Sequencing Center for Infectious Disease"/>
            <person name="Wu L."/>
            <person name="Ma J."/>
        </authorList>
    </citation>
    <scope>NUCLEOTIDE SEQUENCE [LARGE SCALE GENOMIC DNA]</scope>
    <source>
        <strain evidence="1 2">JCM 14588</strain>
    </source>
</reference>
<proteinExistence type="predicted"/>
<gene>
    <name evidence="1" type="ORF">GCM10009762_23180</name>
</gene>
<organism evidence="1 2">
    <name type="scientific">Dermacoccus barathri</name>
    <dbReference type="NCBI Taxonomy" id="322601"/>
    <lineage>
        <taxon>Bacteria</taxon>
        <taxon>Bacillati</taxon>
        <taxon>Actinomycetota</taxon>
        <taxon>Actinomycetes</taxon>
        <taxon>Micrococcales</taxon>
        <taxon>Dermacoccaceae</taxon>
        <taxon>Dermacoccus</taxon>
    </lineage>
</organism>
<dbReference type="EMBL" id="BAAANV010000052">
    <property type="protein sequence ID" value="GAA1549541.1"/>
    <property type="molecule type" value="Genomic_DNA"/>
</dbReference>
<evidence type="ECO:0000313" key="1">
    <source>
        <dbReference type="EMBL" id="GAA1549541.1"/>
    </source>
</evidence>
<accession>A0ABN2BYJ2</accession>
<keyword evidence="2" id="KW-1185">Reference proteome</keyword>